<dbReference type="GO" id="GO:0045717">
    <property type="term" value="P:negative regulation of fatty acid biosynthetic process"/>
    <property type="evidence" value="ECO:0007669"/>
    <property type="project" value="TreeGrafter"/>
</dbReference>
<dbReference type="OrthoDB" id="4869960at2759"/>
<evidence type="ECO:0000313" key="5">
    <source>
        <dbReference type="Proteomes" id="UP000054047"/>
    </source>
</evidence>
<dbReference type="Pfam" id="PF00400">
    <property type="entry name" value="WD40"/>
    <property type="match status" value="2"/>
</dbReference>
<dbReference type="Proteomes" id="UP000054047">
    <property type="component" value="Unassembled WGS sequence"/>
</dbReference>
<gene>
    <name evidence="4" type="ORF">ANCDUO_03314</name>
</gene>
<dbReference type="EMBL" id="KN727151">
    <property type="protein sequence ID" value="KIH66360.1"/>
    <property type="molecule type" value="Genomic_DNA"/>
</dbReference>
<evidence type="ECO:0000313" key="4">
    <source>
        <dbReference type="EMBL" id="KIH66360.1"/>
    </source>
</evidence>
<evidence type="ECO:0000256" key="3">
    <source>
        <dbReference type="PROSITE-ProRule" id="PRU00221"/>
    </source>
</evidence>
<dbReference type="SMART" id="SM00320">
    <property type="entry name" value="WD40"/>
    <property type="match status" value="3"/>
</dbReference>
<dbReference type="InterPro" id="IPR001680">
    <property type="entry name" value="WD40_rpt"/>
</dbReference>
<proteinExistence type="predicted"/>
<dbReference type="PROSITE" id="PS50294">
    <property type="entry name" value="WD_REPEATS_REGION"/>
    <property type="match status" value="1"/>
</dbReference>
<accession>A0A0C2GXZ3</accession>
<organism evidence="4 5">
    <name type="scientific">Ancylostoma duodenale</name>
    <dbReference type="NCBI Taxonomy" id="51022"/>
    <lineage>
        <taxon>Eukaryota</taxon>
        <taxon>Metazoa</taxon>
        <taxon>Ecdysozoa</taxon>
        <taxon>Nematoda</taxon>
        <taxon>Chromadorea</taxon>
        <taxon>Rhabditida</taxon>
        <taxon>Rhabditina</taxon>
        <taxon>Rhabditomorpha</taxon>
        <taxon>Strongyloidea</taxon>
        <taxon>Ancylostomatidae</taxon>
        <taxon>Ancylostomatinae</taxon>
        <taxon>Ancylostoma</taxon>
    </lineage>
</organism>
<keyword evidence="5" id="KW-1185">Reference proteome</keyword>
<dbReference type="InterPro" id="IPR015943">
    <property type="entry name" value="WD40/YVTN_repeat-like_dom_sf"/>
</dbReference>
<keyword evidence="1 3" id="KW-0853">WD repeat</keyword>
<keyword evidence="2" id="KW-0677">Repeat</keyword>
<dbReference type="GO" id="GO:0005737">
    <property type="term" value="C:cytoplasm"/>
    <property type="evidence" value="ECO:0007669"/>
    <property type="project" value="TreeGrafter"/>
</dbReference>
<dbReference type="Gene3D" id="2.130.10.10">
    <property type="entry name" value="YVTN repeat-like/Quinoprotein amine dehydrogenase"/>
    <property type="match status" value="1"/>
</dbReference>
<feature type="repeat" description="WD" evidence="3">
    <location>
        <begin position="39"/>
        <end position="72"/>
    </location>
</feature>
<reference evidence="4 5" key="1">
    <citation type="submission" date="2013-12" db="EMBL/GenBank/DDBJ databases">
        <title>Draft genome of the parsitic nematode Ancylostoma duodenale.</title>
        <authorList>
            <person name="Mitreva M."/>
        </authorList>
    </citation>
    <scope>NUCLEOTIDE SEQUENCE [LARGE SCALE GENOMIC DNA]</scope>
    <source>
        <strain evidence="4 5">Zhejiang</strain>
    </source>
</reference>
<dbReference type="InterPro" id="IPR036322">
    <property type="entry name" value="WD40_repeat_dom_sf"/>
</dbReference>
<dbReference type="PANTHER" id="PTHR15574:SF43">
    <property type="entry name" value="DDB1- AND CUL4-ASSOCIATED FACTOR 5"/>
    <property type="match status" value="1"/>
</dbReference>
<sequence length="259" mass="29083">MVRVFTASYMADTIWDNPCLDDIFRIGNNHPGIVHQKDILGHTGCVNAVEFNKSEVLLASGGDDMRVFVWRIADLMLEEAPKPAIVMERCHHSNIFCYQFSIDGSELFSGGNDGVVIRHDVVTHKPLSVHEERHPVYSISANLLRFGGYQDVHNGHENPAGLHGTNDMGGIELENDGYLTAAFRYFGWRCKPIDVNVVAASRESGVVAFYDRRESKEGSFCLIDEGQLFRGQYNPANALFFATASNRGIRLYDLRNRKK</sequence>
<name>A0A0C2GXZ3_9BILA</name>
<evidence type="ECO:0000256" key="1">
    <source>
        <dbReference type="ARBA" id="ARBA00022574"/>
    </source>
</evidence>
<dbReference type="PROSITE" id="PS50082">
    <property type="entry name" value="WD_REPEATS_2"/>
    <property type="match status" value="1"/>
</dbReference>
<dbReference type="AlphaFoldDB" id="A0A0C2GXZ3"/>
<dbReference type="GO" id="GO:0080008">
    <property type="term" value="C:Cul4-RING E3 ubiquitin ligase complex"/>
    <property type="evidence" value="ECO:0007669"/>
    <property type="project" value="TreeGrafter"/>
</dbReference>
<dbReference type="InterPro" id="IPR045151">
    <property type="entry name" value="DCAF8"/>
</dbReference>
<dbReference type="PANTHER" id="PTHR15574">
    <property type="entry name" value="WD REPEAT DOMAIN-CONTAINING FAMILY"/>
    <property type="match status" value="1"/>
</dbReference>
<evidence type="ECO:0000256" key="2">
    <source>
        <dbReference type="ARBA" id="ARBA00022737"/>
    </source>
</evidence>
<protein>
    <submittedName>
        <fullName evidence="4">WD domain, G-beta repeat protein</fullName>
    </submittedName>
</protein>
<dbReference type="SUPFAM" id="SSF50978">
    <property type="entry name" value="WD40 repeat-like"/>
    <property type="match status" value="1"/>
</dbReference>